<dbReference type="PRINTS" id="PR00171">
    <property type="entry name" value="SUGRTRNSPORT"/>
</dbReference>
<dbReference type="OrthoDB" id="4540492at2759"/>
<protein>
    <recommendedName>
        <fullName evidence="7">Major facilitator superfamily (MFS) profile domain-containing protein</fullName>
    </recommendedName>
</protein>
<evidence type="ECO:0000313" key="8">
    <source>
        <dbReference type="EMBL" id="RLU19128.1"/>
    </source>
</evidence>
<dbReference type="SUPFAM" id="SSF103473">
    <property type="entry name" value="MFS general substrate transporter"/>
    <property type="match status" value="1"/>
</dbReference>
<feature type="transmembrane region" description="Helical" evidence="6">
    <location>
        <begin position="415"/>
        <end position="439"/>
    </location>
</feature>
<dbReference type="PANTHER" id="PTHR23503">
    <property type="entry name" value="SOLUTE CARRIER FAMILY 2"/>
    <property type="match status" value="1"/>
</dbReference>
<dbReference type="Proteomes" id="UP000279307">
    <property type="component" value="Chromosome 9"/>
</dbReference>
<dbReference type="PROSITE" id="PS00217">
    <property type="entry name" value="SUGAR_TRANSPORT_2"/>
    <property type="match status" value="1"/>
</dbReference>
<sequence>MTGTMNETQGARAILTLYILKPRSLNAIAIFLLIFSETDVSALCIDVSKVKSSSGEPRKSDCNNAHDADPGGWTPLLVLAGATCCLGSALPAGYNIGVMNNPANLMQSFCQQSIKERYNVQLSDYELQILWSAIVSVFLIGGVSGSLINSWLSDRFGRKGALCVGNICGIVGGVLFLLVRVVNSVELLLLGRVIVGLSGGLATCLLPMYMTEVAPLKLRGAVGVLCQLGITCGVLMGQVAGLETVLGTPESWHVMLASFSPLCLAALLLTIVLPESPKYLYIIKGEQGKALKELNRLRNMDIMLLQNEIASLQHELAMKSTAKAWGIKRVLREPTVRLPLFLVCLMQFGQQLSGINAVFYYSKSIFLRAGLTMYEAQYAILGTGVANIMMAIFSVPMMSCSRRIVFFDSSWLMPYFATVFLMAYVVFYGVGLGPIPFFIGSELFDVGPRPAAVSLGSVFNWGGNFLVGMMFPSLQSLIGPCVFLVFAGCILILAQVNRIYLPETLGRSTTDIAATMTRGFKSRPNAALTA</sequence>
<keyword evidence="4 6" id="KW-0472">Membrane</keyword>
<evidence type="ECO:0000259" key="7">
    <source>
        <dbReference type="PROSITE" id="PS50850"/>
    </source>
</evidence>
<feature type="transmembrane region" description="Helical" evidence="6">
    <location>
        <begin position="129"/>
        <end position="148"/>
    </location>
</feature>
<dbReference type="Pfam" id="PF00083">
    <property type="entry name" value="Sugar_tr"/>
    <property type="match status" value="2"/>
</dbReference>
<accession>A0A3L8DGY7</accession>
<feature type="transmembrane region" description="Helical" evidence="6">
    <location>
        <begin position="252"/>
        <end position="273"/>
    </location>
</feature>
<proteinExistence type="predicted"/>
<dbReference type="InterPro" id="IPR036259">
    <property type="entry name" value="MFS_trans_sf"/>
</dbReference>
<evidence type="ECO:0000256" key="6">
    <source>
        <dbReference type="SAM" id="Phobius"/>
    </source>
</evidence>
<reference evidence="8" key="1">
    <citation type="journal article" date="2018" name="Genome Res.">
        <title>The genomic architecture and molecular evolution of ant odorant receptors.</title>
        <authorList>
            <person name="McKenzie S.K."/>
            <person name="Kronauer D.J.C."/>
        </authorList>
    </citation>
    <scope>NUCLEOTIDE SEQUENCE [LARGE SCALE GENOMIC DNA]</scope>
    <source>
        <strain evidence="8">Clonal line C1</strain>
    </source>
</reference>
<gene>
    <name evidence="8" type="ORF">DMN91_009486</name>
</gene>
<evidence type="ECO:0000256" key="1">
    <source>
        <dbReference type="ARBA" id="ARBA00004141"/>
    </source>
</evidence>
<feature type="domain" description="Major facilitator superfamily (MFS) profile" evidence="7">
    <location>
        <begin position="81"/>
        <end position="505"/>
    </location>
</feature>
<comment type="caution">
    <text evidence="8">The sequence shown here is derived from an EMBL/GenBank/DDBJ whole genome shotgun (WGS) entry which is preliminary data.</text>
</comment>
<evidence type="ECO:0000256" key="2">
    <source>
        <dbReference type="ARBA" id="ARBA00022692"/>
    </source>
</evidence>
<dbReference type="InterPro" id="IPR020846">
    <property type="entry name" value="MFS_dom"/>
</dbReference>
<evidence type="ECO:0000256" key="3">
    <source>
        <dbReference type="ARBA" id="ARBA00022989"/>
    </source>
</evidence>
<feature type="transmembrane region" description="Helical" evidence="6">
    <location>
        <begin position="477"/>
        <end position="496"/>
    </location>
</feature>
<dbReference type="PANTHER" id="PTHR23503:SF127">
    <property type="entry name" value="FI08437P-RELATED"/>
    <property type="match status" value="1"/>
</dbReference>
<name>A0A3L8DGY7_OOCBI</name>
<keyword evidence="3 6" id="KW-1133">Transmembrane helix</keyword>
<feature type="transmembrane region" description="Helical" evidence="6">
    <location>
        <begin position="376"/>
        <end position="395"/>
    </location>
</feature>
<dbReference type="GO" id="GO:0015149">
    <property type="term" value="F:hexose transmembrane transporter activity"/>
    <property type="evidence" value="ECO:0007669"/>
    <property type="project" value="TreeGrafter"/>
</dbReference>
<dbReference type="PROSITE" id="PS50850">
    <property type="entry name" value="MFS"/>
    <property type="match status" value="1"/>
</dbReference>
<evidence type="ECO:0000256" key="4">
    <source>
        <dbReference type="ARBA" id="ARBA00023136"/>
    </source>
</evidence>
<dbReference type="GO" id="GO:0016020">
    <property type="term" value="C:membrane"/>
    <property type="evidence" value="ECO:0007669"/>
    <property type="project" value="UniProtKB-SubCell"/>
</dbReference>
<keyword evidence="5" id="KW-0325">Glycoprotein</keyword>
<comment type="subcellular location">
    <subcellularLocation>
        <location evidence="1">Membrane</location>
        <topology evidence="1">Multi-pass membrane protein</topology>
    </subcellularLocation>
</comment>
<keyword evidence="2 6" id="KW-0812">Transmembrane</keyword>
<dbReference type="EMBL" id="QOIP01000009">
    <property type="protein sequence ID" value="RLU19128.1"/>
    <property type="molecule type" value="Genomic_DNA"/>
</dbReference>
<dbReference type="InterPro" id="IPR005828">
    <property type="entry name" value="MFS_sugar_transport-like"/>
</dbReference>
<dbReference type="InterPro" id="IPR003663">
    <property type="entry name" value="Sugar/inositol_transpt"/>
</dbReference>
<dbReference type="AlphaFoldDB" id="A0A3L8DGY7"/>
<feature type="transmembrane region" description="Helical" evidence="6">
    <location>
        <begin position="187"/>
        <end position="209"/>
    </location>
</feature>
<feature type="transmembrane region" description="Helical" evidence="6">
    <location>
        <begin position="160"/>
        <end position="181"/>
    </location>
</feature>
<reference evidence="8" key="2">
    <citation type="submission" date="2018-07" db="EMBL/GenBank/DDBJ databases">
        <authorList>
            <person name="Mckenzie S.K."/>
            <person name="Kronauer D.J.C."/>
        </authorList>
    </citation>
    <scope>NUCLEOTIDE SEQUENCE</scope>
    <source>
        <strain evidence="8">Clonal line C1</strain>
    </source>
</reference>
<evidence type="ECO:0000256" key="5">
    <source>
        <dbReference type="ARBA" id="ARBA00023180"/>
    </source>
</evidence>
<dbReference type="InterPro" id="IPR045263">
    <property type="entry name" value="GLUT"/>
</dbReference>
<feature type="transmembrane region" description="Helical" evidence="6">
    <location>
        <begin position="338"/>
        <end position="361"/>
    </location>
</feature>
<organism evidence="8">
    <name type="scientific">Ooceraea biroi</name>
    <name type="common">Clonal raider ant</name>
    <name type="synonym">Cerapachys biroi</name>
    <dbReference type="NCBI Taxonomy" id="2015173"/>
    <lineage>
        <taxon>Eukaryota</taxon>
        <taxon>Metazoa</taxon>
        <taxon>Ecdysozoa</taxon>
        <taxon>Arthropoda</taxon>
        <taxon>Hexapoda</taxon>
        <taxon>Insecta</taxon>
        <taxon>Pterygota</taxon>
        <taxon>Neoptera</taxon>
        <taxon>Endopterygota</taxon>
        <taxon>Hymenoptera</taxon>
        <taxon>Apocrita</taxon>
        <taxon>Aculeata</taxon>
        <taxon>Formicoidea</taxon>
        <taxon>Formicidae</taxon>
        <taxon>Dorylinae</taxon>
        <taxon>Ooceraea</taxon>
    </lineage>
</organism>
<dbReference type="Gene3D" id="1.20.1250.20">
    <property type="entry name" value="MFS general substrate transporter like domains"/>
    <property type="match status" value="1"/>
</dbReference>
<dbReference type="InterPro" id="IPR005829">
    <property type="entry name" value="Sugar_transporter_CS"/>
</dbReference>